<organism evidence="1 2">
    <name type="scientific">Pistacia atlantica</name>
    <dbReference type="NCBI Taxonomy" id="434234"/>
    <lineage>
        <taxon>Eukaryota</taxon>
        <taxon>Viridiplantae</taxon>
        <taxon>Streptophyta</taxon>
        <taxon>Embryophyta</taxon>
        <taxon>Tracheophyta</taxon>
        <taxon>Spermatophyta</taxon>
        <taxon>Magnoliopsida</taxon>
        <taxon>eudicotyledons</taxon>
        <taxon>Gunneridae</taxon>
        <taxon>Pentapetalae</taxon>
        <taxon>rosids</taxon>
        <taxon>malvids</taxon>
        <taxon>Sapindales</taxon>
        <taxon>Anacardiaceae</taxon>
        <taxon>Pistacia</taxon>
    </lineage>
</organism>
<name>A0ACC0ZXT4_9ROSI</name>
<comment type="caution">
    <text evidence="1">The sequence shown here is derived from an EMBL/GenBank/DDBJ whole genome shotgun (WGS) entry which is preliminary data.</text>
</comment>
<evidence type="ECO:0000313" key="1">
    <source>
        <dbReference type="EMBL" id="KAJ0078840.1"/>
    </source>
</evidence>
<protein>
    <submittedName>
        <fullName evidence="1">Uncharacterized protein</fullName>
    </submittedName>
</protein>
<dbReference type="EMBL" id="CM047909">
    <property type="protein sequence ID" value="KAJ0078840.1"/>
    <property type="molecule type" value="Genomic_DNA"/>
</dbReference>
<proteinExistence type="predicted"/>
<evidence type="ECO:0000313" key="2">
    <source>
        <dbReference type="Proteomes" id="UP001164250"/>
    </source>
</evidence>
<dbReference type="Proteomes" id="UP001164250">
    <property type="component" value="Chromosome 13"/>
</dbReference>
<sequence length="254" mass="28476">MDNQTSGKNWKDLSGEKNWEDKERRPTHEGEDLFSKLLVSKTDDFGKLYTVTDYLYAMSDVVSWIDWIVKDQYAWIGYVAVATDEGKEVLGRRDIMICWRGTIHMAEWLKNLQANQISASKIFQNMDDILVHEGFLSLYTSPDSETSSNISSARNQEISITVTGHSLGAALATLNAADIVANKHNERTGTGSNECMVTAIVFASPKVGNEGFRKVFHIQSKNLHLLRIENRLDIVTDLPISPSYKKSPEIAFAG</sequence>
<accession>A0ACC0ZXT4</accession>
<gene>
    <name evidence="1" type="ORF">Patl1_23102</name>
</gene>
<keyword evidence="2" id="KW-1185">Reference proteome</keyword>
<reference evidence="2" key="1">
    <citation type="journal article" date="2023" name="G3 (Bethesda)">
        <title>Genome assembly and association tests identify interacting loci associated with vigor, precocity, and sex in interspecific pistachio rootstocks.</title>
        <authorList>
            <person name="Palmer W."/>
            <person name="Jacygrad E."/>
            <person name="Sagayaradj S."/>
            <person name="Cavanaugh K."/>
            <person name="Han R."/>
            <person name="Bertier L."/>
            <person name="Beede B."/>
            <person name="Kafkas S."/>
            <person name="Golino D."/>
            <person name="Preece J."/>
            <person name="Michelmore R."/>
        </authorList>
    </citation>
    <scope>NUCLEOTIDE SEQUENCE [LARGE SCALE GENOMIC DNA]</scope>
</reference>